<sequence length="614" mass="66908">MAPSSDWLHDSLPDIDAPPGFGASRATPFNPIGMNRLTSLDSFGANRMAAALAPIGTPRRSGSLAGSPNGLGHLNGNSNNCVGIIGSRAVSNGNGTHTPVHGSSSPVRDSNLNHLRMRYNQLRNTENLKDALLEDLLDKCTELQLRNDDLTRQLPPPGVDYKQVATTLTDIINRQTLLVALIDGNSLIFQSYLLKQGSKGGQQAANIFNQKLMEWATAAWPNVGMDGAVVRVFANVKVLAEKCRKANLVPTTDVFESFVQGFNNGENGLSDFVDVGGAPDGVVTKMTAELAYHSLNYQSGHVLFGCGNDKAFVQTLETYVDDAEMLGRLSLLELEPFENQELANMPFERKKLEGVFRDSHKPLPNAPEVHAEITRKDSRNVFNPQSGVFTPQHSPFSPRPVIPAVAPSPAPSLRNDLTRTNSHASSSAFSEVPSVTTNGGAVGGGGWANIARGSAHLPFKDLTPKPAPPSETVKITGPVVRQNKRGQRIDVEMEYNHDRVYELKKMKYCNQHYIGRGCCHHSAGNGACPHRHEPKLNKDDLKWLRVVARETVCKKGTSCTEIDCIYGHHCPYPKVQEGSNKGIACINGENCRFGNEMHGMDTVVDRILRPEDVE</sequence>
<evidence type="ECO:0000313" key="4">
    <source>
        <dbReference type="EMBL" id="KAK4504696.1"/>
    </source>
</evidence>
<dbReference type="PANTHER" id="PTHR37543:SF1">
    <property type="entry name" value="CCCH ZINC FINGER DNA BINDING PROTEIN (AFU_ORTHOLOGUE AFUA_5G12760)"/>
    <property type="match status" value="1"/>
</dbReference>
<dbReference type="PANTHER" id="PTHR37543">
    <property type="entry name" value="CCCH ZINC FINGER DNA BINDING PROTEIN (AFU_ORTHOLOGUE AFUA_5G12760)"/>
    <property type="match status" value="1"/>
</dbReference>
<dbReference type="Pfam" id="PF25540">
    <property type="entry name" value="DUF7923"/>
    <property type="match status" value="1"/>
</dbReference>
<comment type="caution">
    <text evidence="4">The sequence shown here is derived from an EMBL/GenBank/DDBJ whole genome shotgun (WGS) entry which is preliminary data.</text>
</comment>
<dbReference type="Proteomes" id="UP001305779">
    <property type="component" value="Unassembled WGS sequence"/>
</dbReference>
<evidence type="ECO:0000259" key="2">
    <source>
        <dbReference type="Pfam" id="PF25540"/>
    </source>
</evidence>
<dbReference type="InterPro" id="IPR057683">
    <property type="entry name" value="DUF7923"/>
</dbReference>
<feature type="domain" description="DUF7923" evidence="2">
    <location>
        <begin position="173"/>
        <end position="356"/>
    </location>
</feature>
<evidence type="ECO:0000256" key="1">
    <source>
        <dbReference type="SAM" id="MobiDB-lite"/>
    </source>
</evidence>
<evidence type="ECO:0000313" key="5">
    <source>
        <dbReference type="Proteomes" id="UP001305779"/>
    </source>
</evidence>
<keyword evidence="5" id="KW-1185">Reference proteome</keyword>
<proteinExistence type="predicted"/>
<feature type="region of interest" description="Disordered" evidence="1">
    <location>
        <begin position="407"/>
        <end position="436"/>
    </location>
</feature>
<evidence type="ECO:0008006" key="6">
    <source>
        <dbReference type="Google" id="ProtNLM"/>
    </source>
</evidence>
<organism evidence="4 5">
    <name type="scientific">Zasmidium cellare</name>
    <name type="common">Wine cellar mold</name>
    <name type="synonym">Racodium cellare</name>
    <dbReference type="NCBI Taxonomy" id="395010"/>
    <lineage>
        <taxon>Eukaryota</taxon>
        <taxon>Fungi</taxon>
        <taxon>Dikarya</taxon>
        <taxon>Ascomycota</taxon>
        <taxon>Pezizomycotina</taxon>
        <taxon>Dothideomycetes</taxon>
        <taxon>Dothideomycetidae</taxon>
        <taxon>Mycosphaerellales</taxon>
        <taxon>Mycosphaerellaceae</taxon>
        <taxon>Zasmidium</taxon>
    </lineage>
</organism>
<gene>
    <name evidence="4" type="ORF">PRZ48_002657</name>
</gene>
<evidence type="ECO:0000259" key="3">
    <source>
        <dbReference type="Pfam" id="PF25543"/>
    </source>
</evidence>
<feature type="domain" description="Tandem CCCH zinc finger" evidence="3">
    <location>
        <begin position="544"/>
        <end position="602"/>
    </location>
</feature>
<dbReference type="InterPro" id="IPR057654">
    <property type="entry name" value="Znf-CCCH_tandem"/>
</dbReference>
<feature type="compositionally biased region" description="Polar residues" evidence="1">
    <location>
        <begin position="418"/>
        <end position="429"/>
    </location>
</feature>
<dbReference type="EMBL" id="JAXOVC010000002">
    <property type="protein sequence ID" value="KAK4504696.1"/>
    <property type="molecule type" value="Genomic_DNA"/>
</dbReference>
<protein>
    <recommendedName>
        <fullName evidence="6">C3H1-type domain-containing protein</fullName>
    </recommendedName>
</protein>
<reference evidence="4 5" key="1">
    <citation type="journal article" date="2023" name="G3 (Bethesda)">
        <title>A chromosome-level genome assembly of Zasmidium syzygii isolated from banana leaves.</title>
        <authorList>
            <person name="van Westerhoven A.C."/>
            <person name="Mehrabi R."/>
            <person name="Talebi R."/>
            <person name="Steentjes M.B.F."/>
            <person name="Corcolon B."/>
            <person name="Chong P.A."/>
            <person name="Kema G.H.J."/>
            <person name="Seidl M.F."/>
        </authorList>
    </citation>
    <scope>NUCLEOTIDE SEQUENCE [LARGE SCALE GENOMIC DNA]</scope>
    <source>
        <strain evidence="4 5">P124</strain>
    </source>
</reference>
<accession>A0ABR0EUD8</accession>
<name>A0ABR0EUD8_ZASCE</name>
<feature type="region of interest" description="Disordered" evidence="1">
    <location>
        <begin position="1"/>
        <end position="28"/>
    </location>
</feature>
<dbReference type="Pfam" id="PF25543">
    <property type="entry name" value="zf-CCCH_tandem"/>
    <property type="match status" value="1"/>
</dbReference>